<protein>
    <recommendedName>
        <fullName evidence="4">Lipoprotein</fullName>
    </recommendedName>
</protein>
<feature type="chain" id="PRO_5007616380" description="Lipoprotein" evidence="1">
    <location>
        <begin position="25"/>
        <end position="135"/>
    </location>
</feature>
<accession>A0A157SMX2</accession>
<reference evidence="2 3" key="1">
    <citation type="submission" date="2016-04" db="EMBL/GenBank/DDBJ databases">
        <authorList>
            <consortium name="Pathogen Informatics"/>
        </authorList>
    </citation>
    <scope>NUCLEOTIDE SEQUENCE [LARGE SCALE GENOMIC DNA]</scope>
    <source>
        <strain evidence="2 3">H050680373</strain>
    </source>
</reference>
<feature type="signal peptide" evidence="1">
    <location>
        <begin position="1"/>
        <end position="24"/>
    </location>
</feature>
<proteinExistence type="predicted"/>
<gene>
    <name evidence="2" type="ORF">SAMEA3906486_03785</name>
</gene>
<evidence type="ECO:0008006" key="4">
    <source>
        <dbReference type="Google" id="ProtNLM"/>
    </source>
</evidence>
<evidence type="ECO:0000256" key="1">
    <source>
        <dbReference type="SAM" id="SignalP"/>
    </source>
</evidence>
<dbReference type="STRING" id="288768.SAMEA3906486_03785"/>
<keyword evidence="1" id="KW-0732">Signal</keyword>
<dbReference type="Proteomes" id="UP000076848">
    <property type="component" value="Unassembled WGS sequence"/>
</dbReference>
<evidence type="ECO:0000313" key="2">
    <source>
        <dbReference type="EMBL" id="SAI71839.1"/>
    </source>
</evidence>
<organism evidence="2 3">
    <name type="scientific">Bordetella ansorpii</name>
    <dbReference type="NCBI Taxonomy" id="288768"/>
    <lineage>
        <taxon>Bacteria</taxon>
        <taxon>Pseudomonadati</taxon>
        <taxon>Pseudomonadota</taxon>
        <taxon>Betaproteobacteria</taxon>
        <taxon>Burkholderiales</taxon>
        <taxon>Alcaligenaceae</taxon>
        <taxon>Bordetella</taxon>
    </lineage>
</organism>
<keyword evidence="3" id="KW-1185">Reference proteome</keyword>
<evidence type="ECO:0000313" key="3">
    <source>
        <dbReference type="Proteomes" id="UP000076848"/>
    </source>
</evidence>
<dbReference type="AlphaFoldDB" id="A0A157SMX2"/>
<dbReference type="RefSeq" id="WP_066130335.1">
    <property type="nucleotide sequence ID" value="NZ_FKIF01000007.1"/>
</dbReference>
<dbReference type="EMBL" id="FKIF01000007">
    <property type="protein sequence ID" value="SAI71839.1"/>
    <property type="molecule type" value="Genomic_DNA"/>
</dbReference>
<name>A0A157SMX2_9BORD</name>
<sequence>MSPSLAWRLLAPLLLLAASAPASAQIQVASGTQVVLATYYEVDPESCQALSAPRVRITQKARLGKATIVRTQTPAPASGRCPAKLVTIAQVMYLADRPGADTVAWQVRYQRRGPYIERYRSQVNVAPKAPPPARP</sequence>